<feature type="region of interest" description="Disordered" evidence="1">
    <location>
        <begin position="169"/>
        <end position="259"/>
    </location>
</feature>
<evidence type="ECO:0000313" key="2">
    <source>
        <dbReference type="EMBL" id="KAL3079513.1"/>
    </source>
</evidence>
<keyword evidence="3" id="KW-1185">Reference proteome</keyword>
<evidence type="ECO:0000313" key="3">
    <source>
        <dbReference type="Proteomes" id="UP001620626"/>
    </source>
</evidence>
<feature type="compositionally biased region" description="Basic and acidic residues" evidence="1">
    <location>
        <begin position="169"/>
        <end position="178"/>
    </location>
</feature>
<comment type="caution">
    <text evidence="2">The sequence shown here is derived from an EMBL/GenBank/DDBJ whole genome shotgun (WGS) entry which is preliminary data.</text>
</comment>
<protein>
    <submittedName>
        <fullName evidence="2">Uncharacterized protein</fullName>
    </submittedName>
</protein>
<proteinExistence type="predicted"/>
<dbReference type="AlphaFoldDB" id="A0ABD2IJG7"/>
<organism evidence="2 3">
    <name type="scientific">Heterodera trifolii</name>
    <dbReference type="NCBI Taxonomy" id="157864"/>
    <lineage>
        <taxon>Eukaryota</taxon>
        <taxon>Metazoa</taxon>
        <taxon>Ecdysozoa</taxon>
        <taxon>Nematoda</taxon>
        <taxon>Chromadorea</taxon>
        <taxon>Rhabditida</taxon>
        <taxon>Tylenchina</taxon>
        <taxon>Tylenchomorpha</taxon>
        <taxon>Tylenchoidea</taxon>
        <taxon>Heteroderidae</taxon>
        <taxon>Heteroderinae</taxon>
        <taxon>Heterodera</taxon>
    </lineage>
</organism>
<reference evidence="2 3" key="1">
    <citation type="submission" date="2024-10" db="EMBL/GenBank/DDBJ databases">
        <authorList>
            <person name="Kim D."/>
        </authorList>
    </citation>
    <scope>NUCLEOTIDE SEQUENCE [LARGE SCALE GENOMIC DNA]</scope>
    <source>
        <strain evidence="2">BH-2024</strain>
    </source>
</reference>
<accession>A0ABD2IJG7</accession>
<feature type="compositionally biased region" description="Polar residues" evidence="1">
    <location>
        <begin position="179"/>
        <end position="196"/>
    </location>
</feature>
<sequence>MALGYSQNVFFLSPVLDYFVIDDDYSIKLLVNHDDTWSRGTPEEPRRLEFTCGAHNTSEEILQKVFLDLLTPEAIAHNEGKINPLGGLRAENRFRIASEDGLQFCTYCILLFCAGNRPACAVLLHNASTSFLLRCFVLFPSTIFAGTFLVPFCARHLRLVLINSECKKSGGKADRERTTNSGHQRASGRDSGQQQAIGREKTEEANSGTKADSGRQRAIGTGDAAAGGQEMEEDTKRNDERKEDEENAEESAALEQSSAICCGDRTAHFVRNRRAHHRTDLSCVANQQQEGIDTRTRERGQ</sequence>
<dbReference type="EMBL" id="JBICBT010001182">
    <property type="protein sequence ID" value="KAL3079513.1"/>
    <property type="molecule type" value="Genomic_DNA"/>
</dbReference>
<dbReference type="Proteomes" id="UP001620626">
    <property type="component" value="Unassembled WGS sequence"/>
</dbReference>
<name>A0ABD2IJG7_9BILA</name>
<evidence type="ECO:0000256" key="1">
    <source>
        <dbReference type="SAM" id="MobiDB-lite"/>
    </source>
</evidence>
<gene>
    <name evidence="2" type="ORF">niasHT_037883</name>
</gene>